<dbReference type="InterPro" id="IPR037923">
    <property type="entry name" value="HTH-like"/>
</dbReference>
<dbReference type="RefSeq" id="WP_188437509.1">
    <property type="nucleotide sequence ID" value="NZ_BMCM01000005.1"/>
</dbReference>
<keyword evidence="7" id="KW-1185">Reference proteome</keyword>
<evidence type="ECO:0000256" key="2">
    <source>
        <dbReference type="ARBA" id="ARBA00023125"/>
    </source>
</evidence>
<dbReference type="PRINTS" id="PR00032">
    <property type="entry name" value="HTHARAC"/>
</dbReference>
<comment type="caution">
    <text evidence="6">The sequence shown here is derived from an EMBL/GenBank/DDBJ whole genome shotgun (WGS) entry which is preliminary data.</text>
</comment>
<reference evidence="7" key="1">
    <citation type="journal article" date="2019" name="Int. J. Syst. Evol. Microbiol.">
        <title>The Global Catalogue of Microorganisms (GCM) 10K type strain sequencing project: providing services to taxonomists for standard genome sequencing and annotation.</title>
        <authorList>
            <consortium name="The Broad Institute Genomics Platform"/>
            <consortium name="The Broad Institute Genome Sequencing Center for Infectious Disease"/>
            <person name="Wu L."/>
            <person name="Ma J."/>
        </authorList>
    </citation>
    <scope>NUCLEOTIDE SEQUENCE [LARGE SCALE GENOMIC DNA]</scope>
    <source>
        <strain evidence="7">CCM 7640</strain>
    </source>
</reference>
<dbReference type="SUPFAM" id="SSF46689">
    <property type="entry name" value="Homeodomain-like"/>
    <property type="match status" value="1"/>
</dbReference>
<dbReference type="Proteomes" id="UP000629365">
    <property type="component" value="Unassembled WGS sequence"/>
</dbReference>
<evidence type="ECO:0000259" key="5">
    <source>
        <dbReference type="PROSITE" id="PS01124"/>
    </source>
</evidence>
<dbReference type="InterPro" id="IPR050204">
    <property type="entry name" value="AraC_XylS_family_regulators"/>
</dbReference>
<dbReference type="PROSITE" id="PS01124">
    <property type="entry name" value="HTH_ARAC_FAMILY_2"/>
    <property type="match status" value="1"/>
</dbReference>
<evidence type="ECO:0000256" key="4">
    <source>
        <dbReference type="ARBA" id="ARBA00023163"/>
    </source>
</evidence>
<dbReference type="PANTHER" id="PTHR46796">
    <property type="entry name" value="HTH-TYPE TRANSCRIPTIONAL ACTIVATOR RHAS-RELATED"/>
    <property type="match status" value="1"/>
</dbReference>
<sequence>MTDTRPEHTPRELRDDDGGPVVAIANWYRFRPGERIVNPDVQSVFFIWAVDGEGTVSCQGKRFDLSPGTLLRLPWRHRVEYTADRHHPFHVGTVHVVPWHAFGVTVVPHVPHDAGDPLGEDSHRRGDAIQGPAAFRLNQNAPARSLVELGSYAVETLIMAPFDETVARALGVLILREDERMRGGGSVLPSPPSRLGTMVDYIAENLDRPLTLTEIVRIGDCSIATAERLFREHKGSSLGAWVRAERMRAAALLLRTTGLNVREVASRVGYEDPLYFSRVFRNVYDVPPSRYATPTIRP</sequence>
<gene>
    <name evidence="6" type="ORF">GCM10007269_31350</name>
</gene>
<keyword evidence="4" id="KW-0804">Transcription</keyword>
<dbReference type="InterPro" id="IPR020449">
    <property type="entry name" value="Tscrpt_reg_AraC-type_HTH"/>
</dbReference>
<dbReference type="InterPro" id="IPR009057">
    <property type="entry name" value="Homeodomain-like_sf"/>
</dbReference>
<dbReference type="InterPro" id="IPR018060">
    <property type="entry name" value="HTH_AraC"/>
</dbReference>
<dbReference type="InterPro" id="IPR018062">
    <property type="entry name" value="HTH_AraC-typ_CS"/>
</dbReference>
<evidence type="ECO:0000256" key="3">
    <source>
        <dbReference type="ARBA" id="ARBA00023159"/>
    </source>
</evidence>
<keyword evidence="2" id="KW-0238">DNA-binding</keyword>
<dbReference type="SUPFAM" id="SSF51215">
    <property type="entry name" value="Regulatory protein AraC"/>
    <property type="match status" value="1"/>
</dbReference>
<name>A0ABQ1RZC5_9MICO</name>
<keyword evidence="3" id="KW-0010">Activator</keyword>
<keyword evidence="1" id="KW-0805">Transcription regulation</keyword>
<protein>
    <recommendedName>
        <fullName evidence="5">HTH araC/xylS-type domain-containing protein</fullName>
    </recommendedName>
</protein>
<dbReference type="Pfam" id="PF12833">
    <property type="entry name" value="HTH_18"/>
    <property type="match status" value="1"/>
</dbReference>
<feature type="domain" description="HTH araC/xylS-type" evidence="5">
    <location>
        <begin position="196"/>
        <end position="294"/>
    </location>
</feature>
<dbReference type="SMART" id="SM00342">
    <property type="entry name" value="HTH_ARAC"/>
    <property type="match status" value="1"/>
</dbReference>
<organism evidence="6 7">
    <name type="scientific">Microbacterium murale</name>
    <dbReference type="NCBI Taxonomy" id="1081040"/>
    <lineage>
        <taxon>Bacteria</taxon>
        <taxon>Bacillati</taxon>
        <taxon>Actinomycetota</taxon>
        <taxon>Actinomycetes</taxon>
        <taxon>Micrococcales</taxon>
        <taxon>Microbacteriaceae</taxon>
        <taxon>Microbacterium</taxon>
    </lineage>
</organism>
<proteinExistence type="predicted"/>
<dbReference type="EMBL" id="BMCM01000005">
    <property type="protein sequence ID" value="GGD86165.1"/>
    <property type="molecule type" value="Genomic_DNA"/>
</dbReference>
<dbReference type="PROSITE" id="PS00041">
    <property type="entry name" value="HTH_ARAC_FAMILY_1"/>
    <property type="match status" value="1"/>
</dbReference>
<accession>A0ABQ1RZC5</accession>
<dbReference type="Gene3D" id="1.10.10.60">
    <property type="entry name" value="Homeodomain-like"/>
    <property type="match status" value="1"/>
</dbReference>
<evidence type="ECO:0000313" key="6">
    <source>
        <dbReference type="EMBL" id="GGD86165.1"/>
    </source>
</evidence>
<evidence type="ECO:0000256" key="1">
    <source>
        <dbReference type="ARBA" id="ARBA00023015"/>
    </source>
</evidence>
<evidence type="ECO:0000313" key="7">
    <source>
        <dbReference type="Proteomes" id="UP000629365"/>
    </source>
</evidence>